<reference evidence="1 2" key="1">
    <citation type="journal article" date="2016" name="Nat. Commun.">
        <title>Thousands of microbial genomes shed light on interconnected biogeochemical processes in an aquifer system.</title>
        <authorList>
            <person name="Anantharaman K."/>
            <person name="Brown C.T."/>
            <person name="Hug L.A."/>
            <person name="Sharon I."/>
            <person name="Castelle C.J."/>
            <person name="Probst A.J."/>
            <person name="Thomas B.C."/>
            <person name="Singh A."/>
            <person name="Wilkins M.J."/>
            <person name="Karaoz U."/>
            <person name="Brodie E.L."/>
            <person name="Williams K.H."/>
            <person name="Hubbard S.S."/>
            <person name="Banfield J.F."/>
        </authorList>
    </citation>
    <scope>NUCLEOTIDE SEQUENCE [LARGE SCALE GENOMIC DNA]</scope>
</reference>
<evidence type="ECO:0000313" key="1">
    <source>
        <dbReference type="EMBL" id="OGM77820.1"/>
    </source>
</evidence>
<dbReference type="AlphaFoldDB" id="A0A1F8CNB5"/>
<evidence type="ECO:0000313" key="2">
    <source>
        <dbReference type="Proteomes" id="UP000179241"/>
    </source>
</evidence>
<gene>
    <name evidence="1" type="ORF">A2188_02270</name>
</gene>
<organism evidence="1 2">
    <name type="scientific">Candidatus Woesebacteria bacterium RIFOXYA1_FULL_43_9</name>
    <dbReference type="NCBI Taxonomy" id="1802534"/>
    <lineage>
        <taxon>Bacteria</taxon>
        <taxon>Candidatus Woeseibacteriota</taxon>
    </lineage>
</organism>
<sequence>MGQNSIINAKQRLILDEVKADSRFSAFYFTGGTALSEFYLQHRESVDLDFFTKDVFDSQLTTGIVKSWSEKHEFAVKTDFVDPTQIYFLEFSDGEKLKIDFAHYPFGRLEAGKNIDGLVVDSLFDIAVNKFLTINQRTEVKDFVDVYYLLPQFNFWQLKDGVKAKFGIEIEPFLMATDYMKVEEFENMPKMLKELNLDTLKIFFREQAKKLGYEVVK</sequence>
<dbReference type="InterPro" id="IPR014942">
    <property type="entry name" value="AbiEii"/>
</dbReference>
<comment type="caution">
    <text evidence="1">The sequence shown here is derived from an EMBL/GenBank/DDBJ whole genome shotgun (WGS) entry which is preliminary data.</text>
</comment>
<dbReference type="Gene3D" id="3.10.450.620">
    <property type="entry name" value="JHP933, nucleotidyltransferase-like core domain"/>
    <property type="match status" value="1"/>
</dbReference>
<dbReference type="Proteomes" id="UP000179241">
    <property type="component" value="Unassembled WGS sequence"/>
</dbReference>
<dbReference type="Pfam" id="PF08843">
    <property type="entry name" value="AbiEii"/>
    <property type="match status" value="1"/>
</dbReference>
<evidence type="ECO:0008006" key="3">
    <source>
        <dbReference type="Google" id="ProtNLM"/>
    </source>
</evidence>
<dbReference type="EMBL" id="MGHU01000011">
    <property type="protein sequence ID" value="OGM77820.1"/>
    <property type="molecule type" value="Genomic_DNA"/>
</dbReference>
<name>A0A1F8CNB5_9BACT</name>
<protein>
    <recommendedName>
        <fullName evidence="3">Nucleotidyltransferase</fullName>
    </recommendedName>
</protein>
<accession>A0A1F8CNB5</accession>
<proteinExistence type="predicted"/>